<dbReference type="SMART" id="SM00248">
    <property type="entry name" value="ANK"/>
    <property type="match status" value="3"/>
</dbReference>
<dbReference type="KEGG" id="xla:108719048"/>
<dbReference type="SUPFAM" id="SSF48403">
    <property type="entry name" value="Ankyrin repeat"/>
    <property type="match status" value="1"/>
</dbReference>
<dbReference type="Pfam" id="PF12796">
    <property type="entry name" value="Ank_2"/>
    <property type="match status" value="1"/>
</dbReference>
<protein>
    <submittedName>
        <fullName evidence="6">Ankyrin repeat domain-containing protein 33B</fullName>
    </submittedName>
</protein>
<feature type="repeat" description="ANK" evidence="3">
    <location>
        <begin position="219"/>
        <end position="251"/>
    </location>
</feature>
<dbReference type="PROSITE" id="PS50297">
    <property type="entry name" value="ANK_REP_REGION"/>
    <property type="match status" value="2"/>
</dbReference>
<evidence type="ECO:0000256" key="4">
    <source>
        <dbReference type="SAM" id="MobiDB-lite"/>
    </source>
</evidence>
<dbReference type="RefSeq" id="XP_018123132.1">
    <property type="nucleotide sequence ID" value="XM_018267643.2"/>
</dbReference>
<dbReference type="InterPro" id="IPR036770">
    <property type="entry name" value="Ankyrin_rpt-contain_sf"/>
</dbReference>
<keyword evidence="5" id="KW-1185">Reference proteome</keyword>
<name>A0A8J0VGU7_XENLA</name>
<feature type="compositionally biased region" description="Polar residues" evidence="4">
    <location>
        <begin position="1"/>
        <end position="12"/>
    </location>
</feature>
<evidence type="ECO:0000256" key="2">
    <source>
        <dbReference type="ARBA" id="ARBA00023043"/>
    </source>
</evidence>
<dbReference type="PANTHER" id="PTHR24173:SF1">
    <property type="entry name" value="ANKYRIN REPEAT DOMAIN-CONTAINING PROTEIN 33B"/>
    <property type="match status" value="1"/>
</dbReference>
<reference evidence="6" key="1">
    <citation type="submission" date="2025-08" db="UniProtKB">
        <authorList>
            <consortium name="RefSeq"/>
        </authorList>
    </citation>
    <scope>IDENTIFICATION</scope>
    <source>
        <strain evidence="6">J_2021</strain>
        <tissue evidence="6">Erythrocytes</tissue>
    </source>
</reference>
<gene>
    <name evidence="7" type="primary">ankrd33b.L</name>
    <name evidence="6" type="synonym">LOC108719048</name>
</gene>
<dbReference type="OrthoDB" id="10057496at2759"/>
<dbReference type="InterPro" id="IPR002110">
    <property type="entry name" value="Ankyrin_rpt"/>
</dbReference>
<dbReference type="PANTHER" id="PTHR24173">
    <property type="entry name" value="ANKYRIN REPEAT CONTAINING"/>
    <property type="match status" value="1"/>
</dbReference>
<feature type="region of interest" description="Disordered" evidence="4">
    <location>
        <begin position="528"/>
        <end position="558"/>
    </location>
</feature>
<dbReference type="PROSITE" id="PS50088">
    <property type="entry name" value="ANK_REPEAT"/>
    <property type="match status" value="2"/>
</dbReference>
<proteinExistence type="predicted"/>
<dbReference type="Gene3D" id="1.25.40.20">
    <property type="entry name" value="Ankyrin repeat-containing domain"/>
    <property type="match status" value="1"/>
</dbReference>
<dbReference type="AlphaFoldDB" id="A0A8J0VGU7"/>
<dbReference type="Xenbase" id="XB-GENE-6488127">
    <property type="gene designation" value="ankrd33b.L"/>
</dbReference>
<keyword evidence="2 3" id="KW-0040">ANK repeat</keyword>
<dbReference type="AGR" id="Xenbase:XB-GENE-6488127"/>
<sequence length="558" mass="63186">MVLLSGTRNTGGESRGNKVNVEVHPSQNVGNSNCLVEEANEQDVEDFAPGDEDVAWPGTTDPLPQLLAVVPSMENRINRSDQDEECEEYDDLSDLPDTRSIASDDSFYPPDIETRRSWLHGQESDDDDDDGCQGFDAESFRSWESTESPEPLTLIKACSTNNAIVLKALMRQGLAEEEVCETDRNNRTGLLIACYHGYVDIIIALSHCPHVDVNWQDNDGNTALITAAQAGHITITNYLLNYYSNLDLERRNIHGFTALMKASMQGRTECVRALMLAGADIQAVDPSKGYTSQRWARYTGRYDTAYHMQKLLDRPSAEQFSDQFQMEWPKMKELLAKAAEPKACSQRISDCIKSVFTFNYYKDPEEDGVIDHMVKVTTGLNSPFVAVACRTVCPGSPPHVGKRRYSVSEILGKHRLEETKKLDKDCTKSYEKLFQNSRVTMIPKNKDRRSSLQTSVSQMSNTVDTRRTSLLPLHLLRRSSVRPGCVIPKVRISKAPTPTYYPENLKRRNSVKANTYLQPPKWRYKELKEQRKKAEEEAQRRAEEAAKQKQQKRSSVKK</sequence>
<dbReference type="CTD" id="108719048"/>
<feature type="region of interest" description="Disordered" evidence="4">
    <location>
        <begin position="1"/>
        <end position="30"/>
    </location>
</feature>
<accession>A0A8J0VGU7</accession>
<organism evidence="5 6">
    <name type="scientific">Xenopus laevis</name>
    <name type="common">African clawed frog</name>
    <dbReference type="NCBI Taxonomy" id="8355"/>
    <lineage>
        <taxon>Eukaryota</taxon>
        <taxon>Metazoa</taxon>
        <taxon>Chordata</taxon>
        <taxon>Craniata</taxon>
        <taxon>Vertebrata</taxon>
        <taxon>Euteleostomi</taxon>
        <taxon>Amphibia</taxon>
        <taxon>Batrachia</taxon>
        <taxon>Anura</taxon>
        <taxon>Pipoidea</taxon>
        <taxon>Pipidae</taxon>
        <taxon>Xenopodinae</taxon>
        <taxon>Xenopus</taxon>
        <taxon>Xenopus</taxon>
    </lineage>
</organism>
<dbReference type="GeneID" id="108719048"/>
<feature type="region of interest" description="Disordered" evidence="4">
    <location>
        <begin position="77"/>
        <end position="146"/>
    </location>
</feature>
<feature type="compositionally biased region" description="Acidic residues" evidence="4">
    <location>
        <begin position="82"/>
        <end position="94"/>
    </location>
</feature>
<evidence type="ECO:0000313" key="5">
    <source>
        <dbReference type="Proteomes" id="UP000186698"/>
    </source>
</evidence>
<feature type="repeat" description="ANK" evidence="3">
    <location>
        <begin position="254"/>
        <end position="286"/>
    </location>
</feature>
<feature type="compositionally biased region" description="Basic and acidic residues" evidence="4">
    <location>
        <begin position="528"/>
        <end position="547"/>
    </location>
</feature>
<keyword evidence="1" id="KW-0677">Repeat</keyword>
<evidence type="ECO:0000256" key="3">
    <source>
        <dbReference type="PROSITE-ProRule" id="PRU00023"/>
    </source>
</evidence>
<evidence type="ECO:0000313" key="7">
    <source>
        <dbReference type="Xenbase" id="XB-GENE-6488127"/>
    </source>
</evidence>
<evidence type="ECO:0000256" key="1">
    <source>
        <dbReference type="ARBA" id="ARBA00022737"/>
    </source>
</evidence>
<evidence type="ECO:0000313" key="6">
    <source>
        <dbReference type="RefSeq" id="XP_018123132.1"/>
    </source>
</evidence>
<dbReference type="Proteomes" id="UP000186698">
    <property type="component" value="Chromosome 6L"/>
</dbReference>
<feature type="compositionally biased region" description="Basic residues" evidence="4">
    <location>
        <begin position="549"/>
        <end position="558"/>
    </location>
</feature>